<dbReference type="Gene3D" id="3.40.225.10">
    <property type="entry name" value="Class II aldolase/adducin N-terminal domain"/>
    <property type="match status" value="1"/>
</dbReference>
<dbReference type="InterPro" id="IPR051017">
    <property type="entry name" value="Aldolase-II_Adducin_sf"/>
</dbReference>
<dbReference type="InterPro" id="IPR036409">
    <property type="entry name" value="Aldolase_II/adducin_N_sf"/>
</dbReference>
<proteinExistence type="inferred from homology"/>
<comment type="caution">
    <text evidence="3">The sequence shown here is derived from an EMBL/GenBank/DDBJ whole genome shotgun (WGS) entry which is preliminary data.</text>
</comment>
<gene>
    <name evidence="3" type="ORF">GCM10010191_74250</name>
</gene>
<accession>A0ABP5X5Y6</accession>
<dbReference type="EMBL" id="BAAARW010000030">
    <property type="protein sequence ID" value="GAA2446384.1"/>
    <property type="molecule type" value="Genomic_DNA"/>
</dbReference>
<feature type="domain" description="Class II aldolase/adducin N-terminal" evidence="2">
    <location>
        <begin position="37"/>
        <end position="217"/>
    </location>
</feature>
<comment type="similarity">
    <text evidence="1">Belongs to the aldolase class II family.</text>
</comment>
<dbReference type="RefSeq" id="WP_344595495.1">
    <property type="nucleotide sequence ID" value="NZ_BAAARW010000030.1"/>
</dbReference>
<organism evidence="3 4">
    <name type="scientific">Actinomadura vinacea</name>
    <dbReference type="NCBI Taxonomy" id="115336"/>
    <lineage>
        <taxon>Bacteria</taxon>
        <taxon>Bacillati</taxon>
        <taxon>Actinomycetota</taxon>
        <taxon>Actinomycetes</taxon>
        <taxon>Streptosporangiales</taxon>
        <taxon>Thermomonosporaceae</taxon>
        <taxon>Actinomadura</taxon>
    </lineage>
</organism>
<dbReference type="Pfam" id="PF00596">
    <property type="entry name" value="Aldolase_II"/>
    <property type="match status" value="1"/>
</dbReference>
<evidence type="ECO:0000313" key="4">
    <source>
        <dbReference type="Proteomes" id="UP001501231"/>
    </source>
</evidence>
<dbReference type="PANTHER" id="PTHR10672:SF3">
    <property type="entry name" value="PROTEIN HU-LI TAI SHAO"/>
    <property type="match status" value="1"/>
</dbReference>
<name>A0ABP5X5Y6_9ACTN</name>
<evidence type="ECO:0000313" key="3">
    <source>
        <dbReference type="EMBL" id="GAA2446384.1"/>
    </source>
</evidence>
<dbReference type="SMART" id="SM01007">
    <property type="entry name" value="Aldolase_II"/>
    <property type="match status" value="1"/>
</dbReference>
<reference evidence="4" key="1">
    <citation type="journal article" date="2019" name="Int. J. Syst. Evol. Microbiol.">
        <title>The Global Catalogue of Microorganisms (GCM) 10K type strain sequencing project: providing services to taxonomists for standard genome sequencing and annotation.</title>
        <authorList>
            <consortium name="The Broad Institute Genomics Platform"/>
            <consortium name="The Broad Institute Genome Sequencing Center for Infectious Disease"/>
            <person name="Wu L."/>
            <person name="Ma J."/>
        </authorList>
    </citation>
    <scope>NUCLEOTIDE SEQUENCE [LARGE SCALE GENOMIC DNA]</scope>
    <source>
        <strain evidence="4">JCM 3325</strain>
    </source>
</reference>
<dbReference type="Proteomes" id="UP001501231">
    <property type="component" value="Unassembled WGS sequence"/>
</dbReference>
<dbReference type="InterPro" id="IPR001303">
    <property type="entry name" value="Aldolase_II/adducin_N"/>
</dbReference>
<protein>
    <submittedName>
        <fullName evidence="3">Class II aldolase/adducin family protein</fullName>
    </submittedName>
</protein>
<dbReference type="NCBIfam" id="NF004855">
    <property type="entry name" value="PRK06208.1"/>
    <property type="match status" value="1"/>
</dbReference>
<evidence type="ECO:0000256" key="1">
    <source>
        <dbReference type="ARBA" id="ARBA00037961"/>
    </source>
</evidence>
<sequence>MTIADEAAAQALAEELANIPAPPVFPTAAEERAHRKRRVAAGYRVLARFGLDEGIAGHITARDPELTDHFWTAPFGRYFGAILPGDLLLVNDEGKVVEGEGPLNQAAFAIHSEVHRARPDVVGAVHAHGPHGKSFSSLHRTLAPLTQDACAFHGSHSFHEDYTGVVFDPEEGRRIAESLGDGKAVILANHGHLTVGRTVDSAIWWFVTMERSFQAELMARAAGDPVPLDEETARMTAEQVGGEEVGWFCFQPIWERIVSERPELAE</sequence>
<dbReference type="PANTHER" id="PTHR10672">
    <property type="entry name" value="ADDUCIN"/>
    <property type="match status" value="1"/>
</dbReference>
<dbReference type="SUPFAM" id="SSF53639">
    <property type="entry name" value="AraD/HMP-PK domain-like"/>
    <property type="match status" value="1"/>
</dbReference>
<evidence type="ECO:0000259" key="2">
    <source>
        <dbReference type="SMART" id="SM01007"/>
    </source>
</evidence>
<keyword evidence="4" id="KW-1185">Reference proteome</keyword>